<dbReference type="PANTHER" id="PTHR15073:SF1">
    <property type="entry name" value="RETICULOCYTE-BINDING PROTEIN HOMOLOG 2A"/>
    <property type="match status" value="1"/>
</dbReference>
<accession>A0A0V0Q9H7</accession>
<dbReference type="OMA" id="SFPQHTY"/>
<dbReference type="OrthoDB" id="192608at2759"/>
<feature type="compositionally biased region" description="Acidic residues" evidence="3">
    <location>
        <begin position="1407"/>
        <end position="1421"/>
    </location>
</feature>
<dbReference type="Proteomes" id="UP000054937">
    <property type="component" value="Unassembled WGS sequence"/>
</dbReference>
<name>A0A0V0Q9H7_PSEPJ</name>
<dbReference type="EMBL" id="LDAU01000226">
    <property type="protein sequence ID" value="KRW98877.1"/>
    <property type="molecule type" value="Genomic_DNA"/>
</dbReference>
<sequence>MKQALQNIQDRLQKQNIPSDKAQKLNHFNKLFELFHSVASHIDKKLDSIKEKSIDLRVHAASALQQFLLQINADFLAGVYENINQVSIKILEESQKKWEIRKNLSKAIQVLFERYLNENIEKMIQDQKMTKKGKKEIVNDKKNNNNGENQAENEEGQSKLLIQKLIHLLNTNLDQYPSLRLVFLEIFYNMIEDSNEQVSVNFEISFSNDSSIYLFRDIVSKMFKKITFFLSTQNKLELLDYLKNKLVDFSKAMKSTYERTQGDQSNKSFQALTHQVILALRLLYVVLQQLDIEAYKKIQSANELAEPLMSFFEFQNKQFFMLGAHCIKAYYEASPKHQAGTISLFLNLTTIKLAELESFRENDGYSKEGISIASAMEGNAIILGLLIQNLNLDIHSVPFDIANSIFDISKQIIKNDTKLLQKSQIDQDSLKIIQIRNSIAWTLLNSITCLDSQWFKNKSAEQFELWNQCLVGNINQEAKNDPQQFLYHVNLKRKALKGINEFLKQNHIQIDEHICKIIANQLIQFYEECILPNTKNQNKSSSVILLAKVEFIQCLKKISPKIYSSKINTFVQSCIEDIFMVFSEDFASSLKYQVPLDDLIIFYSQTGLYNKKMKLYNLKKLYTGSAIEKLDNTFLNYDKLFLNSKEQYSLNKSLNFLQFEYLTKILTSSYFTPKNKLNLLKYLYTNLSSITKAQDFNNKHIKIVPYLILAILIVKQILEDQEKQPETVFVEVEFFEYLRQLSELTWSVNHQSVRSLQGILYAKLFLVNRPKNYTLDKLFKPIYEATKSAESAASAVAIFSYICKYVDYESIQSHFQYISNAFVKSCNNYNNDNNIQVWIMFGLAQGLKKYQANFLQIFTGCVSILYENLLFILNQSDDLQRFYLIQIMENFFNILTKNKEIVQEKKVMSTQIHNLTWLCMNLQTQYDEKFISQNNLRVIYSSIFKSEKIEKIAFDFIERNIQHIREVQNLLFSEDFSNVSRNEQPEEDDEFDDNNIDQKKKEKKKEETKPLLIPTQYNHIDICLNFRIYLSSKVYAMYQKIINVIHEMDDPEKRASQISFWILQIFKMCSITYEQIKLNALKTLLVFIKEIKTYREDGTKIQGQIDYLNQKEGQLIVQNFAAQLDAAISSNLKNFDQNLPEINYKNQFKVENVQDEKIKGILEQNLNKLPEKQVIFQSQFHVLLYLLSANCAAQREEAYLKKLTQKFQDLTLLNNFNQKQKVLEIIQQLLGQDSLELKEEDLEFLQNILENYLDYSFSEYDIRILQIEKILLKRKIPLKISLIETIILRYHQEILEKQMKEQDFVKEKQILLASYNLYFSSVFEKQNKNLENQEKNDKEQMILNLLGERSVIILTLFQESIEYIDLNNFLGLFENLLGQQFQVQVQEDQQKVEDKKKKKKQNQNQNDEQENQDDEFDEFEDFQENESKISTQISQFQQQLALLLIGILGENYQKLSVENLENQEQKDEQEKQSQINQQQQEQKRYKLCLCIVQVIPGVSNLCSRFFLEIQSYMVKNQENPILEVEQKNKILEILRLYLLIFLLSNQDQKSQFFEQLFRICLLFIDKAFNLQENQEIFTFVNQILKKIVNQVEIPQLQKIALQFNPKMRLILSNLLKQDPRIIQQQQQKQREEQLKKQQQQKEQSSKIKLKMFAN</sequence>
<proteinExistence type="predicted"/>
<evidence type="ECO:0000256" key="1">
    <source>
        <dbReference type="ARBA" id="ARBA00023054"/>
    </source>
</evidence>
<keyword evidence="5" id="KW-1185">Reference proteome</keyword>
<dbReference type="InParanoid" id="A0A0V0Q9H7"/>
<evidence type="ECO:0000256" key="2">
    <source>
        <dbReference type="SAM" id="Coils"/>
    </source>
</evidence>
<feature type="compositionally biased region" description="Acidic residues" evidence="3">
    <location>
        <begin position="985"/>
        <end position="995"/>
    </location>
</feature>
<evidence type="ECO:0000313" key="5">
    <source>
        <dbReference type="Proteomes" id="UP000054937"/>
    </source>
</evidence>
<feature type="compositionally biased region" description="Basic and acidic residues" evidence="3">
    <location>
        <begin position="996"/>
        <end position="1007"/>
    </location>
</feature>
<feature type="coiled-coil region" evidence="2">
    <location>
        <begin position="1452"/>
        <end position="1482"/>
    </location>
</feature>
<evidence type="ECO:0000313" key="4">
    <source>
        <dbReference type="EMBL" id="KRW98877.1"/>
    </source>
</evidence>
<evidence type="ECO:0000256" key="3">
    <source>
        <dbReference type="SAM" id="MobiDB-lite"/>
    </source>
</evidence>
<organism evidence="4 5">
    <name type="scientific">Pseudocohnilembus persalinus</name>
    <name type="common">Ciliate</name>
    <dbReference type="NCBI Taxonomy" id="266149"/>
    <lineage>
        <taxon>Eukaryota</taxon>
        <taxon>Sar</taxon>
        <taxon>Alveolata</taxon>
        <taxon>Ciliophora</taxon>
        <taxon>Intramacronucleata</taxon>
        <taxon>Oligohymenophorea</taxon>
        <taxon>Scuticociliatia</taxon>
        <taxon>Philasterida</taxon>
        <taxon>Pseudocohnilembidae</taxon>
        <taxon>Pseudocohnilembus</taxon>
    </lineage>
</organism>
<comment type="caution">
    <text evidence="4">The sequence shown here is derived from an EMBL/GenBank/DDBJ whole genome shotgun (WGS) entry which is preliminary data.</text>
</comment>
<feature type="region of interest" description="Disordered" evidence="3">
    <location>
        <begin position="131"/>
        <end position="154"/>
    </location>
</feature>
<feature type="compositionally biased region" description="Basic and acidic residues" evidence="3">
    <location>
        <begin position="131"/>
        <end position="143"/>
    </location>
</feature>
<feature type="region of interest" description="Disordered" evidence="3">
    <location>
        <begin position="981"/>
        <end position="1007"/>
    </location>
</feature>
<protein>
    <submittedName>
        <fullName evidence="4">Uncharacterized protein</fullName>
    </submittedName>
</protein>
<reference evidence="4 5" key="1">
    <citation type="journal article" date="2015" name="Sci. Rep.">
        <title>Genome of the facultative scuticociliatosis pathogen Pseudocohnilembus persalinus provides insight into its virulence through horizontal gene transfer.</title>
        <authorList>
            <person name="Xiong J."/>
            <person name="Wang G."/>
            <person name="Cheng J."/>
            <person name="Tian M."/>
            <person name="Pan X."/>
            <person name="Warren A."/>
            <person name="Jiang C."/>
            <person name="Yuan D."/>
            <person name="Miao W."/>
        </authorList>
    </citation>
    <scope>NUCLEOTIDE SEQUENCE [LARGE SCALE GENOMIC DNA]</scope>
    <source>
        <strain evidence="4">36N120E</strain>
    </source>
</reference>
<gene>
    <name evidence="4" type="ORF">PPERSA_07375</name>
</gene>
<keyword evidence="1 2" id="KW-0175">Coiled coil</keyword>
<feature type="region of interest" description="Disordered" evidence="3">
    <location>
        <begin position="1394"/>
        <end position="1421"/>
    </location>
</feature>
<dbReference type="PANTHER" id="PTHR15073">
    <property type="entry name" value="MICROTUBULE-ASSOCIATED PROTEIN"/>
    <property type="match status" value="1"/>
</dbReference>
<dbReference type="InterPro" id="IPR051483">
    <property type="entry name" value="MAP7_domain-containing"/>
</dbReference>
<feature type="region of interest" description="Disordered" evidence="3">
    <location>
        <begin position="1632"/>
        <end position="1654"/>
    </location>
</feature>